<name>A0ABU1AJX6_9BACT</name>
<keyword evidence="4" id="KW-1185">Reference proteome</keyword>
<evidence type="ECO:0000256" key="1">
    <source>
        <dbReference type="ARBA" id="ARBA00022481"/>
    </source>
</evidence>
<dbReference type="SUPFAM" id="SSF54523">
    <property type="entry name" value="Pili subunits"/>
    <property type="match status" value="1"/>
</dbReference>
<accession>A0ABU1AJX6</accession>
<keyword evidence="2" id="KW-1133">Transmembrane helix</keyword>
<dbReference type="PANTHER" id="PTHR30093:SF2">
    <property type="entry name" value="TYPE II SECRETION SYSTEM PROTEIN H"/>
    <property type="match status" value="1"/>
</dbReference>
<feature type="transmembrane region" description="Helical" evidence="2">
    <location>
        <begin position="20"/>
        <end position="42"/>
    </location>
</feature>
<dbReference type="PRINTS" id="PR00813">
    <property type="entry name" value="BCTERIALGSPG"/>
</dbReference>
<dbReference type="Gene3D" id="3.30.700.10">
    <property type="entry name" value="Glycoprotein, Type 4 Pilin"/>
    <property type="match status" value="1"/>
</dbReference>
<evidence type="ECO:0000256" key="2">
    <source>
        <dbReference type="SAM" id="Phobius"/>
    </source>
</evidence>
<dbReference type="PANTHER" id="PTHR30093">
    <property type="entry name" value="GENERAL SECRETION PATHWAY PROTEIN G"/>
    <property type="match status" value="1"/>
</dbReference>
<dbReference type="RefSeq" id="WP_308985406.1">
    <property type="nucleotide sequence ID" value="NZ_JARXIC010000016.1"/>
</dbReference>
<dbReference type="EMBL" id="JARXIC010000016">
    <property type="protein sequence ID" value="MDQ8194944.1"/>
    <property type="molecule type" value="Genomic_DNA"/>
</dbReference>
<dbReference type="Pfam" id="PF07963">
    <property type="entry name" value="N_methyl"/>
    <property type="match status" value="1"/>
</dbReference>
<comment type="caution">
    <text evidence="3">The sequence shown here is derived from an EMBL/GenBank/DDBJ whole genome shotgun (WGS) entry which is preliminary data.</text>
</comment>
<evidence type="ECO:0000313" key="4">
    <source>
        <dbReference type="Proteomes" id="UP001243717"/>
    </source>
</evidence>
<dbReference type="InterPro" id="IPR000983">
    <property type="entry name" value="Bac_GSPG_pilin"/>
</dbReference>
<dbReference type="NCBIfam" id="TIGR02532">
    <property type="entry name" value="IV_pilin_GFxxxE"/>
    <property type="match status" value="1"/>
</dbReference>
<keyword evidence="2" id="KW-0472">Membrane</keyword>
<sequence>MKTIPPSCILFRNCSRAFTLIELLSVIAIVGVLIAILVPVFASVREQGESAKCQSNLRQIGVALSLYSQMNSGFLPGKDGLSSAFKAVKKVALVDLQPYIAHSMDESVDSTSLQGVWRCPSGPDVWTVTYSPNVTMWELDLKRLLNPASFAIMWDRGGVESKPPGTQDPGEPWHGSKYHTLFADNHVEALSKDKLSECMVFETN</sequence>
<keyword evidence="1" id="KW-0488">Methylation</keyword>
<proteinExistence type="predicted"/>
<organism evidence="3 4">
    <name type="scientific">Thalassobacterium sedimentorum</name>
    <dbReference type="NCBI Taxonomy" id="3041258"/>
    <lineage>
        <taxon>Bacteria</taxon>
        <taxon>Pseudomonadati</taxon>
        <taxon>Verrucomicrobiota</taxon>
        <taxon>Opitutia</taxon>
        <taxon>Puniceicoccales</taxon>
        <taxon>Coraliomargaritaceae</taxon>
        <taxon>Thalassobacterium</taxon>
    </lineage>
</organism>
<keyword evidence="2" id="KW-0812">Transmembrane</keyword>
<protein>
    <submittedName>
        <fullName evidence="3">Type II secretion system protein</fullName>
    </submittedName>
</protein>
<dbReference type="InterPro" id="IPR012902">
    <property type="entry name" value="N_methyl_site"/>
</dbReference>
<evidence type="ECO:0000313" key="3">
    <source>
        <dbReference type="EMBL" id="MDQ8194944.1"/>
    </source>
</evidence>
<reference evidence="3 4" key="1">
    <citation type="submission" date="2023-04" db="EMBL/GenBank/DDBJ databases">
        <title>A novel bacteria isolated from coastal sediment.</title>
        <authorList>
            <person name="Liu X.-J."/>
            <person name="Du Z.-J."/>
        </authorList>
    </citation>
    <scope>NUCLEOTIDE SEQUENCE [LARGE SCALE GENOMIC DNA]</scope>
    <source>
        <strain evidence="3 4">SDUM461004</strain>
    </source>
</reference>
<dbReference type="Proteomes" id="UP001243717">
    <property type="component" value="Unassembled WGS sequence"/>
</dbReference>
<dbReference type="InterPro" id="IPR045584">
    <property type="entry name" value="Pilin-like"/>
</dbReference>
<gene>
    <name evidence="3" type="ORF">QEH59_10935</name>
</gene>